<dbReference type="PROSITE" id="PS51294">
    <property type="entry name" value="HTH_MYB"/>
    <property type="match status" value="1"/>
</dbReference>
<dbReference type="GO" id="GO:0003700">
    <property type="term" value="F:DNA-binding transcription factor activity"/>
    <property type="evidence" value="ECO:0007669"/>
    <property type="project" value="InterPro"/>
</dbReference>
<feature type="compositionally biased region" description="Basic and acidic residues" evidence="6">
    <location>
        <begin position="1"/>
        <end position="10"/>
    </location>
</feature>
<dbReference type="SUPFAM" id="SSF46689">
    <property type="entry name" value="Homeodomain-like"/>
    <property type="match status" value="1"/>
</dbReference>
<evidence type="ECO:0000256" key="4">
    <source>
        <dbReference type="ARBA" id="ARBA00023163"/>
    </source>
</evidence>
<evidence type="ECO:0000256" key="3">
    <source>
        <dbReference type="ARBA" id="ARBA00023125"/>
    </source>
</evidence>
<name>A0AAW2WM00_9LAMI</name>
<dbReference type="EMBL" id="JACGWN010000007">
    <property type="protein sequence ID" value="KAL0442855.1"/>
    <property type="molecule type" value="Genomic_DNA"/>
</dbReference>
<dbReference type="PANTHER" id="PTHR31003:SF19">
    <property type="entry name" value="MYB FAMILY TRANSCRIPTION FACTOR EFM"/>
    <property type="match status" value="1"/>
</dbReference>
<dbReference type="GO" id="GO:0003677">
    <property type="term" value="F:DNA binding"/>
    <property type="evidence" value="ECO:0007669"/>
    <property type="project" value="UniProtKB-KW"/>
</dbReference>
<feature type="domain" description="HTH myb-type" evidence="7">
    <location>
        <begin position="217"/>
        <end position="277"/>
    </location>
</feature>
<dbReference type="PANTHER" id="PTHR31003">
    <property type="entry name" value="MYB FAMILY TRANSCRIPTION FACTOR"/>
    <property type="match status" value="1"/>
</dbReference>
<keyword evidence="5" id="KW-0539">Nucleus</keyword>
<keyword evidence="2" id="KW-0805">Transcription regulation</keyword>
<keyword evidence="4" id="KW-0804">Transcription</keyword>
<dbReference type="Pfam" id="PF26575">
    <property type="entry name" value="HHO5_N"/>
    <property type="match status" value="1"/>
</dbReference>
<sequence length="373" mass="40947">MITSSHDIHSMHLNSCGEQKTEGTQKLQDFVARLEEERLKIDAFKRELPLCVQLLAYAVKASRQELESERTNQLEARPVLEEFIPLKETSWSEVKENAAGNASADKANWMTSAQLWNQETEGKYSPKETDTELALTVKQGISAGGGFLPSPHKSDRNSSSCGAAFPELALSSCHKEETVNTKNSVETTSRSENSGEFGNSSVAEKERVRGTATTTQTHRKPRRCWSPDLHRRFVHALHMLGGSQVATPKQIRELMKVDGLTNDEVKSHLQKYRLHTRSLSPSPQAAMGGAPKLVVLGGIWVPPEYAAAAAHTGAAAAPLYGAHAAASNTQILPSFCSPAPSVPQEIYHAVATPRPPPRNQLHHHAFHLHQFHV</sequence>
<evidence type="ECO:0000256" key="1">
    <source>
        <dbReference type="ARBA" id="ARBA00004123"/>
    </source>
</evidence>
<accession>A0AAW2WM00</accession>
<feature type="region of interest" description="Disordered" evidence="6">
    <location>
        <begin position="175"/>
        <end position="224"/>
    </location>
</feature>
<dbReference type="GO" id="GO:0005634">
    <property type="term" value="C:nucleus"/>
    <property type="evidence" value="ECO:0007669"/>
    <property type="project" value="UniProtKB-SubCell"/>
</dbReference>
<feature type="region of interest" description="Disordered" evidence="6">
    <location>
        <begin position="1"/>
        <end position="20"/>
    </location>
</feature>
<organism evidence="8">
    <name type="scientific">Sesamum latifolium</name>
    <dbReference type="NCBI Taxonomy" id="2727402"/>
    <lineage>
        <taxon>Eukaryota</taxon>
        <taxon>Viridiplantae</taxon>
        <taxon>Streptophyta</taxon>
        <taxon>Embryophyta</taxon>
        <taxon>Tracheophyta</taxon>
        <taxon>Spermatophyta</taxon>
        <taxon>Magnoliopsida</taxon>
        <taxon>eudicotyledons</taxon>
        <taxon>Gunneridae</taxon>
        <taxon>Pentapetalae</taxon>
        <taxon>asterids</taxon>
        <taxon>lamiids</taxon>
        <taxon>Lamiales</taxon>
        <taxon>Pedaliaceae</taxon>
        <taxon>Sesamum</taxon>
    </lineage>
</organism>
<comment type="caution">
    <text evidence="8">The sequence shown here is derived from an EMBL/GenBank/DDBJ whole genome shotgun (WGS) entry which is preliminary data.</text>
</comment>
<keyword evidence="3" id="KW-0238">DNA-binding</keyword>
<evidence type="ECO:0000259" key="7">
    <source>
        <dbReference type="PROSITE" id="PS51294"/>
    </source>
</evidence>
<protein>
    <submittedName>
        <fullName evidence="8">Transcription factor NIG</fullName>
    </submittedName>
</protein>
<evidence type="ECO:0000313" key="8">
    <source>
        <dbReference type="EMBL" id="KAL0442855.1"/>
    </source>
</evidence>
<evidence type="ECO:0000256" key="6">
    <source>
        <dbReference type="SAM" id="MobiDB-lite"/>
    </source>
</evidence>
<dbReference type="InterPro" id="IPR001005">
    <property type="entry name" value="SANT/Myb"/>
</dbReference>
<dbReference type="InterPro" id="IPR058673">
    <property type="entry name" value="HHO5-like_N"/>
</dbReference>
<evidence type="ECO:0000256" key="5">
    <source>
        <dbReference type="ARBA" id="ARBA00023242"/>
    </source>
</evidence>
<comment type="subcellular location">
    <subcellularLocation>
        <location evidence="1">Nucleus</location>
    </subcellularLocation>
</comment>
<dbReference type="InterPro" id="IPR044787">
    <property type="entry name" value="HHO5-like"/>
</dbReference>
<dbReference type="InterPro" id="IPR006447">
    <property type="entry name" value="Myb_dom_plants"/>
</dbReference>
<dbReference type="InterPro" id="IPR017930">
    <property type="entry name" value="Myb_dom"/>
</dbReference>
<proteinExistence type="predicted"/>
<gene>
    <name evidence="8" type="ORF">Slati_2008200</name>
</gene>
<dbReference type="AlphaFoldDB" id="A0AAW2WM00"/>
<dbReference type="NCBIfam" id="TIGR01557">
    <property type="entry name" value="myb_SHAQKYF"/>
    <property type="match status" value="1"/>
</dbReference>
<dbReference type="InterPro" id="IPR009057">
    <property type="entry name" value="Homeodomain-like_sf"/>
</dbReference>
<dbReference type="Pfam" id="PF00249">
    <property type="entry name" value="Myb_DNA-binding"/>
    <property type="match status" value="1"/>
</dbReference>
<dbReference type="FunFam" id="1.10.10.60:FF:000002">
    <property type="entry name" value="Myb family transcription factor"/>
    <property type="match status" value="1"/>
</dbReference>
<reference evidence="8" key="1">
    <citation type="submission" date="2020-06" db="EMBL/GenBank/DDBJ databases">
        <authorList>
            <person name="Li T."/>
            <person name="Hu X."/>
            <person name="Zhang T."/>
            <person name="Song X."/>
            <person name="Zhang H."/>
            <person name="Dai N."/>
            <person name="Sheng W."/>
            <person name="Hou X."/>
            <person name="Wei L."/>
        </authorList>
    </citation>
    <scope>NUCLEOTIDE SEQUENCE</scope>
    <source>
        <strain evidence="8">KEN1</strain>
        <tissue evidence="8">Leaf</tissue>
    </source>
</reference>
<reference evidence="8" key="2">
    <citation type="journal article" date="2024" name="Plant">
        <title>Genomic evolution and insights into agronomic trait innovations of Sesamum species.</title>
        <authorList>
            <person name="Miao H."/>
            <person name="Wang L."/>
            <person name="Qu L."/>
            <person name="Liu H."/>
            <person name="Sun Y."/>
            <person name="Le M."/>
            <person name="Wang Q."/>
            <person name="Wei S."/>
            <person name="Zheng Y."/>
            <person name="Lin W."/>
            <person name="Duan Y."/>
            <person name="Cao H."/>
            <person name="Xiong S."/>
            <person name="Wang X."/>
            <person name="Wei L."/>
            <person name="Li C."/>
            <person name="Ma Q."/>
            <person name="Ju M."/>
            <person name="Zhao R."/>
            <person name="Li G."/>
            <person name="Mu C."/>
            <person name="Tian Q."/>
            <person name="Mei H."/>
            <person name="Zhang T."/>
            <person name="Gao T."/>
            <person name="Zhang H."/>
        </authorList>
    </citation>
    <scope>NUCLEOTIDE SEQUENCE</scope>
    <source>
        <strain evidence="8">KEN1</strain>
    </source>
</reference>
<dbReference type="Gene3D" id="1.10.10.60">
    <property type="entry name" value="Homeodomain-like"/>
    <property type="match status" value="1"/>
</dbReference>
<feature type="compositionally biased region" description="Polar residues" evidence="6">
    <location>
        <begin position="180"/>
        <end position="202"/>
    </location>
</feature>
<evidence type="ECO:0000256" key="2">
    <source>
        <dbReference type="ARBA" id="ARBA00023015"/>
    </source>
</evidence>